<keyword evidence="1" id="KW-0479">Metal-binding</keyword>
<organism evidence="4 5">
    <name type="scientific">Emiliania huxleyi (strain CCMP1516)</name>
    <dbReference type="NCBI Taxonomy" id="280463"/>
    <lineage>
        <taxon>Eukaryota</taxon>
        <taxon>Haptista</taxon>
        <taxon>Haptophyta</taxon>
        <taxon>Prymnesiophyceae</taxon>
        <taxon>Isochrysidales</taxon>
        <taxon>Noelaerhabdaceae</taxon>
        <taxon>Emiliania</taxon>
    </lineage>
</organism>
<evidence type="ECO:0000313" key="4">
    <source>
        <dbReference type="EnsemblProtists" id="EOD24270"/>
    </source>
</evidence>
<feature type="compositionally biased region" description="Pro residues" evidence="2">
    <location>
        <begin position="12"/>
        <end position="25"/>
    </location>
</feature>
<dbReference type="InterPro" id="IPR042496">
    <property type="entry name" value="CGRF1"/>
</dbReference>
<dbReference type="GO" id="GO:0030308">
    <property type="term" value="P:negative regulation of cell growth"/>
    <property type="evidence" value="ECO:0007669"/>
    <property type="project" value="TreeGrafter"/>
</dbReference>
<feature type="compositionally biased region" description="Acidic residues" evidence="2">
    <location>
        <begin position="78"/>
        <end position="90"/>
    </location>
</feature>
<feature type="domain" description="RING-type" evidence="3">
    <location>
        <begin position="137"/>
        <end position="172"/>
    </location>
</feature>
<sequence>MARLGTTWHDSLPPPVPVPLPPPVPAIVAGADPETADAAGETEMLRQNPASLRQQLQSSEVRQTLQSAEEGEGPASDTDGEGEEGEETDSDGAPAPLPAPLPPADQPPLGPVSLASANFDTGRPEVPESTVGGESTCIICFTRPKSHVAIPCGHLCACDVCSARMEQCPICREPVMTWFLPSRIREA</sequence>
<keyword evidence="1" id="KW-0863">Zinc-finger</keyword>
<dbReference type="AlphaFoldDB" id="A0A0D3JL85"/>
<dbReference type="InterPro" id="IPR001841">
    <property type="entry name" value="Znf_RING"/>
</dbReference>
<evidence type="ECO:0000313" key="5">
    <source>
        <dbReference type="Proteomes" id="UP000013827"/>
    </source>
</evidence>
<proteinExistence type="predicted"/>
<accession>A0A0D3JL85</accession>
<dbReference type="GeneID" id="17269846"/>
<dbReference type="SUPFAM" id="SSF57850">
    <property type="entry name" value="RING/U-box"/>
    <property type="match status" value="1"/>
</dbReference>
<dbReference type="Proteomes" id="UP000013827">
    <property type="component" value="Unassembled WGS sequence"/>
</dbReference>
<keyword evidence="1" id="KW-0862">Zinc</keyword>
<name>A0A0D3JL85_EMIH1</name>
<feature type="compositionally biased region" description="Polar residues" evidence="2">
    <location>
        <begin position="48"/>
        <end position="67"/>
    </location>
</feature>
<protein>
    <recommendedName>
        <fullName evidence="3">RING-type domain-containing protein</fullName>
    </recommendedName>
</protein>
<feature type="region of interest" description="Disordered" evidence="2">
    <location>
        <begin position="1"/>
        <end position="129"/>
    </location>
</feature>
<dbReference type="EnsemblProtists" id="EOD24270">
    <property type="protein sequence ID" value="EOD24270"/>
    <property type="gene ID" value="EMIHUDRAFT_238697"/>
</dbReference>
<dbReference type="RefSeq" id="XP_005776699.1">
    <property type="nucleotide sequence ID" value="XM_005776642.1"/>
</dbReference>
<dbReference type="GO" id="GO:0008270">
    <property type="term" value="F:zinc ion binding"/>
    <property type="evidence" value="ECO:0007669"/>
    <property type="project" value="UniProtKB-KW"/>
</dbReference>
<dbReference type="InterPro" id="IPR013083">
    <property type="entry name" value="Znf_RING/FYVE/PHD"/>
</dbReference>
<keyword evidence="5" id="KW-1185">Reference proteome</keyword>
<dbReference type="PANTHER" id="PTHR15379">
    <property type="entry name" value="CELL GROWTH REGULATOR WITH RING FINGER DOMAIN PROTEIN 1"/>
    <property type="match status" value="1"/>
</dbReference>
<reference evidence="4" key="2">
    <citation type="submission" date="2024-10" db="UniProtKB">
        <authorList>
            <consortium name="EnsemblProtists"/>
        </authorList>
    </citation>
    <scope>IDENTIFICATION</scope>
</reference>
<evidence type="ECO:0000256" key="1">
    <source>
        <dbReference type="PROSITE-ProRule" id="PRU00175"/>
    </source>
</evidence>
<dbReference type="Pfam" id="PF13920">
    <property type="entry name" value="zf-C3HC4_3"/>
    <property type="match status" value="1"/>
</dbReference>
<reference evidence="5" key="1">
    <citation type="journal article" date="2013" name="Nature">
        <title>Pan genome of the phytoplankton Emiliania underpins its global distribution.</title>
        <authorList>
            <person name="Read B.A."/>
            <person name="Kegel J."/>
            <person name="Klute M.J."/>
            <person name="Kuo A."/>
            <person name="Lefebvre S.C."/>
            <person name="Maumus F."/>
            <person name="Mayer C."/>
            <person name="Miller J."/>
            <person name="Monier A."/>
            <person name="Salamov A."/>
            <person name="Young J."/>
            <person name="Aguilar M."/>
            <person name="Claverie J.M."/>
            <person name="Frickenhaus S."/>
            <person name="Gonzalez K."/>
            <person name="Herman E.K."/>
            <person name="Lin Y.C."/>
            <person name="Napier J."/>
            <person name="Ogata H."/>
            <person name="Sarno A.F."/>
            <person name="Shmutz J."/>
            <person name="Schroeder D."/>
            <person name="de Vargas C."/>
            <person name="Verret F."/>
            <person name="von Dassow P."/>
            <person name="Valentin K."/>
            <person name="Van de Peer Y."/>
            <person name="Wheeler G."/>
            <person name="Dacks J.B."/>
            <person name="Delwiche C.F."/>
            <person name="Dyhrman S.T."/>
            <person name="Glockner G."/>
            <person name="John U."/>
            <person name="Richards T."/>
            <person name="Worden A.Z."/>
            <person name="Zhang X."/>
            <person name="Grigoriev I.V."/>
            <person name="Allen A.E."/>
            <person name="Bidle K."/>
            <person name="Borodovsky M."/>
            <person name="Bowler C."/>
            <person name="Brownlee C."/>
            <person name="Cock J.M."/>
            <person name="Elias M."/>
            <person name="Gladyshev V.N."/>
            <person name="Groth M."/>
            <person name="Guda C."/>
            <person name="Hadaegh A."/>
            <person name="Iglesias-Rodriguez M.D."/>
            <person name="Jenkins J."/>
            <person name="Jones B.M."/>
            <person name="Lawson T."/>
            <person name="Leese F."/>
            <person name="Lindquist E."/>
            <person name="Lobanov A."/>
            <person name="Lomsadze A."/>
            <person name="Malik S.B."/>
            <person name="Marsh M.E."/>
            <person name="Mackinder L."/>
            <person name="Mock T."/>
            <person name="Mueller-Roeber B."/>
            <person name="Pagarete A."/>
            <person name="Parker M."/>
            <person name="Probert I."/>
            <person name="Quesneville H."/>
            <person name="Raines C."/>
            <person name="Rensing S.A."/>
            <person name="Riano-Pachon D.M."/>
            <person name="Richier S."/>
            <person name="Rokitta S."/>
            <person name="Shiraiwa Y."/>
            <person name="Soanes D.M."/>
            <person name="van der Giezen M."/>
            <person name="Wahlund T.M."/>
            <person name="Williams B."/>
            <person name="Wilson W."/>
            <person name="Wolfe G."/>
            <person name="Wurch L.L."/>
        </authorList>
    </citation>
    <scope>NUCLEOTIDE SEQUENCE</scope>
</reference>
<dbReference type="PANTHER" id="PTHR15379:SF2">
    <property type="entry name" value="CELL GROWTH REGULATOR WITH RING FINGER DOMAIN PROTEIN 1"/>
    <property type="match status" value="1"/>
</dbReference>
<evidence type="ECO:0000259" key="3">
    <source>
        <dbReference type="PROSITE" id="PS50089"/>
    </source>
</evidence>
<dbReference type="PROSITE" id="PS50089">
    <property type="entry name" value="ZF_RING_2"/>
    <property type="match status" value="1"/>
</dbReference>
<dbReference type="HOGENOM" id="CLU_101190_1_0_1"/>
<dbReference type="PaxDb" id="2903-EOD24270"/>
<evidence type="ECO:0000256" key="2">
    <source>
        <dbReference type="SAM" id="MobiDB-lite"/>
    </source>
</evidence>
<dbReference type="Gene3D" id="3.30.40.10">
    <property type="entry name" value="Zinc/RING finger domain, C3HC4 (zinc finger)"/>
    <property type="match status" value="1"/>
</dbReference>
<feature type="compositionally biased region" description="Pro residues" evidence="2">
    <location>
        <begin position="95"/>
        <end position="110"/>
    </location>
</feature>
<dbReference type="KEGG" id="ehx:EMIHUDRAFT_238697"/>